<gene>
    <name evidence="7" type="ORF">FVE85_4752</name>
</gene>
<keyword evidence="3" id="KW-0677">Repeat</keyword>
<evidence type="ECO:0000256" key="3">
    <source>
        <dbReference type="ARBA" id="ARBA00022737"/>
    </source>
</evidence>
<dbReference type="PANTHER" id="PTHR44040:SF1">
    <property type="entry name" value="RETINOBLASTOMA-BINDING PROTEIN 5"/>
    <property type="match status" value="1"/>
</dbReference>
<dbReference type="OrthoDB" id="196858at2759"/>
<proteinExistence type="predicted"/>
<evidence type="ECO:0000313" key="8">
    <source>
        <dbReference type="Proteomes" id="UP000324585"/>
    </source>
</evidence>
<evidence type="ECO:0000256" key="6">
    <source>
        <dbReference type="SAM" id="MobiDB-lite"/>
    </source>
</evidence>
<feature type="compositionally biased region" description="Basic and acidic residues" evidence="6">
    <location>
        <begin position="450"/>
        <end position="486"/>
    </location>
</feature>
<dbReference type="EMBL" id="VRMN01000006">
    <property type="protein sequence ID" value="KAA8493615.1"/>
    <property type="molecule type" value="Genomic_DNA"/>
</dbReference>
<feature type="region of interest" description="Disordered" evidence="6">
    <location>
        <begin position="449"/>
        <end position="486"/>
    </location>
</feature>
<dbReference type="OMA" id="DYEDDIM"/>
<evidence type="ECO:0000256" key="1">
    <source>
        <dbReference type="ARBA" id="ARBA00004123"/>
    </source>
</evidence>
<protein>
    <submittedName>
        <fullName evidence="7">Retinoblastoma-binding protein 5</fullName>
    </submittedName>
</protein>
<dbReference type="SUPFAM" id="SSF50978">
    <property type="entry name" value="WD40 repeat-like"/>
    <property type="match status" value="1"/>
</dbReference>
<organism evidence="7 8">
    <name type="scientific">Porphyridium purpureum</name>
    <name type="common">Red alga</name>
    <name type="synonym">Porphyridium cruentum</name>
    <dbReference type="NCBI Taxonomy" id="35688"/>
    <lineage>
        <taxon>Eukaryota</taxon>
        <taxon>Rhodophyta</taxon>
        <taxon>Bangiophyceae</taxon>
        <taxon>Porphyridiales</taxon>
        <taxon>Porphyridiaceae</taxon>
        <taxon>Porphyridium</taxon>
    </lineage>
</organism>
<dbReference type="InterPro" id="IPR015943">
    <property type="entry name" value="WD40/YVTN_repeat-like_dom_sf"/>
</dbReference>
<keyword evidence="4" id="KW-0539">Nucleus</keyword>
<evidence type="ECO:0000313" key="7">
    <source>
        <dbReference type="EMBL" id="KAA8493615.1"/>
    </source>
</evidence>
<keyword evidence="2 5" id="KW-0853">WD repeat</keyword>
<dbReference type="InterPro" id="IPR036322">
    <property type="entry name" value="WD40_repeat_dom_sf"/>
</dbReference>
<comment type="caution">
    <text evidence="7">The sequence shown here is derived from an EMBL/GenBank/DDBJ whole genome shotgun (WGS) entry which is preliminary data.</text>
</comment>
<sequence length="486" mass="54705">MNRTVLNSFEQGVPLTIDDYLETAAECLAFSRYGNLLVLGTKHGALEMWDFNTRSRDCVIAAHNKKVSALSLRFPPNGEYVYTASIDGELKLWHTLTQRNVLHVAFHTPILACEAHPRNPDFVLVCTTKHGALLLRITGVPEAASPAARTLHRAPLENGNGLAVQQEQMHQPSVQSLEEMEHQILLVDAQSCTCATFSPDGRYVLAGRTDGMVSVFKLGEPTQGAGAQILKHEANFEVPGRASIKSILFEPEGRMFVINSLDRTVRLFSSQMINASTMDQVVSSLEPYLLFTMVDLVNRKQYMHMTFSPDGDYLVLTLKEESNKLNIHRTSDGLVEKVLEGPGEMVGGVAWHPFRALIASLGGNFGGVYVWTQSSEEHWYAFAPEFRDVQENVLLSETESEWDWIVEKAVKRERDGHAEIMEIEPNSTLYDLDPSCPYFFLPVTEAPASDEYRHENKPDNVEGMHVRDEAPDLRDRRWRDDKRNES</sequence>
<accession>A0A5J4YQU2</accession>
<dbReference type="InterPro" id="IPR037850">
    <property type="entry name" value="RBBP5/Swd1"/>
</dbReference>
<comment type="subcellular location">
    <subcellularLocation>
        <location evidence="1">Nucleus</location>
    </subcellularLocation>
</comment>
<dbReference type="AlphaFoldDB" id="A0A5J4YQU2"/>
<dbReference type="Pfam" id="PF00400">
    <property type="entry name" value="WD40"/>
    <property type="match status" value="2"/>
</dbReference>
<feature type="repeat" description="WD" evidence="5">
    <location>
        <begin position="71"/>
        <end position="103"/>
    </location>
</feature>
<dbReference type="PROSITE" id="PS50082">
    <property type="entry name" value="WD_REPEATS_2"/>
    <property type="match status" value="1"/>
</dbReference>
<dbReference type="Gene3D" id="2.130.10.10">
    <property type="entry name" value="YVTN repeat-like/Quinoprotein amine dehydrogenase"/>
    <property type="match status" value="3"/>
</dbReference>
<evidence type="ECO:0000256" key="2">
    <source>
        <dbReference type="ARBA" id="ARBA00022574"/>
    </source>
</evidence>
<dbReference type="Proteomes" id="UP000324585">
    <property type="component" value="Unassembled WGS sequence"/>
</dbReference>
<dbReference type="PANTHER" id="PTHR44040">
    <property type="entry name" value="RETINOBLASTOMA-BINDING PROTEIN 5"/>
    <property type="match status" value="1"/>
</dbReference>
<dbReference type="InterPro" id="IPR001680">
    <property type="entry name" value="WD40_rpt"/>
</dbReference>
<keyword evidence="8" id="KW-1185">Reference proteome</keyword>
<reference evidence="8" key="1">
    <citation type="journal article" date="2019" name="Nat. Commun.">
        <title>Expansion of phycobilisome linker gene families in mesophilic red algae.</title>
        <authorList>
            <person name="Lee J."/>
            <person name="Kim D."/>
            <person name="Bhattacharya D."/>
            <person name="Yoon H.S."/>
        </authorList>
    </citation>
    <scope>NUCLEOTIDE SEQUENCE [LARGE SCALE GENOMIC DNA]</scope>
    <source>
        <strain evidence="8">CCMP 1328</strain>
    </source>
</reference>
<evidence type="ECO:0000256" key="4">
    <source>
        <dbReference type="ARBA" id="ARBA00023242"/>
    </source>
</evidence>
<evidence type="ECO:0000256" key="5">
    <source>
        <dbReference type="PROSITE-ProRule" id="PRU00221"/>
    </source>
</evidence>
<dbReference type="GO" id="GO:0048188">
    <property type="term" value="C:Set1C/COMPASS complex"/>
    <property type="evidence" value="ECO:0007669"/>
    <property type="project" value="InterPro"/>
</dbReference>
<dbReference type="SMART" id="SM00320">
    <property type="entry name" value="WD40"/>
    <property type="match status" value="5"/>
</dbReference>
<name>A0A5J4YQU2_PORPP</name>